<evidence type="ECO:0000256" key="4">
    <source>
        <dbReference type="ARBA" id="ARBA00016065"/>
    </source>
</evidence>
<feature type="compositionally biased region" description="Polar residues" evidence="11">
    <location>
        <begin position="16"/>
        <end position="27"/>
    </location>
</feature>
<dbReference type="PANTHER" id="PTHR13108:SF9">
    <property type="entry name" value="CONDENSIN COMPLEX SUBUNIT 2"/>
    <property type="match status" value="1"/>
</dbReference>
<dbReference type="PIRSF" id="PIRSF017126">
    <property type="entry name" value="Condensin_H"/>
    <property type="match status" value="1"/>
</dbReference>
<feature type="region of interest" description="Disordered" evidence="11">
    <location>
        <begin position="180"/>
        <end position="201"/>
    </location>
</feature>
<sequence>MPHKRRSSVGFALSPTKRSSILTTPHSETPLAKRQSLADMSLTSDNVFLDVPENNDEQEKKERQLNRLQQQRQSRNFSSPTVKPADSRKSVNAVAGLTNQQLTEHYSKCIQLSTENKISVKNAFNLQLIDYMSEMLQRKDSDMNNFQVASCTLDASAKIYAYRVDSIHTDTLKIAGGLGRTQGKEKNKENGEDDHIEGATVGDKKRRKVKRKVIETNLKNINITNFDLEFDVDPLFKKTASQFDDGCSGSGIFLNCLQLQDDSCALMLDAETVINNFREETTPAKTEKVLVPKPEDLTKKLICPTFAPFEFTSWKLGDEDSFCDTSKVMGDMDDNHRFDVNAIPAPIDENDDFIDDVKAMNSDKADANKRKKKEFISLLYDKEDEDPDIAKAFAVTRKATKLSQITLKIWSKEKSTLPVDLHYKARNFTKLFGRPLIVIQRQKKAAAVDDSIHEYDYDNQNDRDNYCTDVDDGENLGGGYDITENFSQTIIGSQPLTGEEATKKVDMKKLKGTMWSLLSDPTTNKENENQNENQAEMDPNQIVSFSLLYKKLTPRLSSKMQENISIPLAFSALLHLANEHNLELYGSGSLEDFSVKQG</sequence>
<keyword evidence="6" id="KW-0963">Cytoplasm</keyword>
<evidence type="ECO:0000256" key="1">
    <source>
        <dbReference type="ARBA" id="ARBA00004286"/>
    </source>
</evidence>
<dbReference type="GO" id="GO:0000796">
    <property type="term" value="C:condensin complex"/>
    <property type="evidence" value="ECO:0007669"/>
    <property type="project" value="InterPro"/>
</dbReference>
<evidence type="ECO:0000313" key="13">
    <source>
        <dbReference type="Proteomes" id="UP000747542"/>
    </source>
</evidence>
<dbReference type="GO" id="GO:0003682">
    <property type="term" value="F:chromatin binding"/>
    <property type="evidence" value="ECO:0007669"/>
    <property type="project" value="TreeGrafter"/>
</dbReference>
<protein>
    <recommendedName>
        <fullName evidence="4">Condensin complex subunit 2</fullName>
    </recommendedName>
</protein>
<proteinExistence type="inferred from homology"/>
<dbReference type="EMBL" id="JAHLQT010010484">
    <property type="protein sequence ID" value="KAG7172780.1"/>
    <property type="molecule type" value="Genomic_DNA"/>
</dbReference>
<keyword evidence="8" id="KW-0498">Mitosis</keyword>
<feature type="region of interest" description="Disordered" evidence="11">
    <location>
        <begin position="51"/>
        <end position="91"/>
    </location>
</feature>
<evidence type="ECO:0000313" key="12">
    <source>
        <dbReference type="EMBL" id="KAG7172780.1"/>
    </source>
</evidence>
<keyword evidence="10" id="KW-0131">Cell cycle</keyword>
<organism evidence="12 13">
    <name type="scientific">Homarus americanus</name>
    <name type="common">American lobster</name>
    <dbReference type="NCBI Taxonomy" id="6706"/>
    <lineage>
        <taxon>Eukaryota</taxon>
        <taxon>Metazoa</taxon>
        <taxon>Ecdysozoa</taxon>
        <taxon>Arthropoda</taxon>
        <taxon>Crustacea</taxon>
        <taxon>Multicrustacea</taxon>
        <taxon>Malacostraca</taxon>
        <taxon>Eumalacostraca</taxon>
        <taxon>Eucarida</taxon>
        <taxon>Decapoda</taxon>
        <taxon>Pleocyemata</taxon>
        <taxon>Astacidea</taxon>
        <taxon>Nephropoidea</taxon>
        <taxon>Nephropidae</taxon>
        <taxon>Homarus</taxon>
    </lineage>
</organism>
<keyword evidence="5" id="KW-0158">Chromosome</keyword>
<evidence type="ECO:0000256" key="6">
    <source>
        <dbReference type="ARBA" id="ARBA00022490"/>
    </source>
</evidence>
<dbReference type="InterPro" id="IPR022816">
    <property type="entry name" value="Condensin_barren_su2"/>
</dbReference>
<name>A0A8J5N4H7_HOMAM</name>
<dbReference type="GO" id="GO:0005737">
    <property type="term" value="C:cytoplasm"/>
    <property type="evidence" value="ECO:0007669"/>
    <property type="project" value="UniProtKB-SubCell"/>
</dbReference>
<feature type="region of interest" description="Disordered" evidence="11">
    <location>
        <begin position="517"/>
        <end position="536"/>
    </location>
</feature>
<evidence type="ECO:0000256" key="3">
    <source>
        <dbReference type="ARBA" id="ARBA00009471"/>
    </source>
</evidence>
<gene>
    <name evidence="12" type="primary">Ncaph-L</name>
    <name evidence="12" type="ORF">Hamer_G007019</name>
</gene>
<comment type="subcellular location">
    <subcellularLocation>
        <location evidence="1">Chromosome</location>
    </subcellularLocation>
    <subcellularLocation>
        <location evidence="2">Cytoplasm</location>
    </subcellularLocation>
</comment>
<keyword evidence="7" id="KW-0132">Cell division</keyword>
<dbReference type="Pfam" id="PF05786">
    <property type="entry name" value="Cnd2"/>
    <property type="match status" value="2"/>
</dbReference>
<evidence type="ECO:0000256" key="10">
    <source>
        <dbReference type="ARBA" id="ARBA00023306"/>
    </source>
</evidence>
<evidence type="ECO:0000256" key="7">
    <source>
        <dbReference type="ARBA" id="ARBA00022618"/>
    </source>
</evidence>
<dbReference type="GO" id="GO:0051301">
    <property type="term" value="P:cell division"/>
    <property type="evidence" value="ECO:0007669"/>
    <property type="project" value="UniProtKB-KW"/>
</dbReference>
<dbReference type="AlphaFoldDB" id="A0A8J5N4H7"/>
<feature type="region of interest" description="Disordered" evidence="11">
    <location>
        <begin position="1"/>
        <end position="37"/>
    </location>
</feature>
<keyword evidence="9" id="KW-0226">DNA condensation</keyword>
<accession>A0A8J5N4H7</accession>
<comment type="caution">
    <text evidence="12">The sequence shown here is derived from an EMBL/GenBank/DDBJ whole genome shotgun (WGS) entry which is preliminary data.</text>
</comment>
<dbReference type="GO" id="GO:0007076">
    <property type="term" value="P:mitotic chromosome condensation"/>
    <property type="evidence" value="ECO:0007669"/>
    <property type="project" value="InterPro"/>
</dbReference>
<reference evidence="12" key="1">
    <citation type="journal article" date="2021" name="Sci. Adv.">
        <title>The American lobster genome reveals insights on longevity, neural, and immune adaptations.</title>
        <authorList>
            <person name="Polinski J.M."/>
            <person name="Zimin A.V."/>
            <person name="Clark K.F."/>
            <person name="Kohn A.B."/>
            <person name="Sadowski N."/>
            <person name="Timp W."/>
            <person name="Ptitsyn A."/>
            <person name="Khanna P."/>
            <person name="Romanova D.Y."/>
            <person name="Williams P."/>
            <person name="Greenwood S.J."/>
            <person name="Moroz L.L."/>
            <person name="Walt D.R."/>
            <person name="Bodnar A.G."/>
        </authorList>
    </citation>
    <scope>NUCLEOTIDE SEQUENCE</scope>
    <source>
        <strain evidence="12">GMGI-L3</strain>
    </source>
</reference>
<dbReference type="Proteomes" id="UP000747542">
    <property type="component" value="Unassembled WGS sequence"/>
</dbReference>
<evidence type="ECO:0000256" key="2">
    <source>
        <dbReference type="ARBA" id="ARBA00004496"/>
    </source>
</evidence>
<dbReference type="PANTHER" id="PTHR13108">
    <property type="entry name" value="CONDENSIN COMPLEX SUBUNIT 2"/>
    <property type="match status" value="1"/>
</dbReference>
<feature type="compositionally biased region" description="Low complexity" evidence="11">
    <location>
        <begin position="66"/>
        <end position="76"/>
    </location>
</feature>
<evidence type="ECO:0000256" key="8">
    <source>
        <dbReference type="ARBA" id="ARBA00022776"/>
    </source>
</evidence>
<evidence type="ECO:0000256" key="5">
    <source>
        <dbReference type="ARBA" id="ARBA00022454"/>
    </source>
</evidence>
<evidence type="ECO:0000256" key="11">
    <source>
        <dbReference type="SAM" id="MobiDB-lite"/>
    </source>
</evidence>
<keyword evidence="13" id="KW-1185">Reference proteome</keyword>
<evidence type="ECO:0000256" key="9">
    <source>
        <dbReference type="ARBA" id="ARBA00023067"/>
    </source>
</evidence>
<comment type="similarity">
    <text evidence="3">Belongs to the CND2 (condensin subunit 2) family.</text>
</comment>